<dbReference type="PANTHER" id="PTHR34220">
    <property type="entry name" value="SENSOR HISTIDINE KINASE YPDA"/>
    <property type="match status" value="1"/>
</dbReference>
<feature type="transmembrane region" description="Helical" evidence="1">
    <location>
        <begin position="78"/>
        <end position="101"/>
    </location>
</feature>
<proteinExistence type="predicted"/>
<dbReference type="InterPro" id="IPR010559">
    <property type="entry name" value="Sig_transdc_His_kin_internal"/>
</dbReference>
<keyword evidence="1" id="KW-0812">Transmembrane</keyword>
<feature type="transmembrane region" description="Helical" evidence="1">
    <location>
        <begin position="34"/>
        <end position="57"/>
    </location>
</feature>
<evidence type="ECO:0000256" key="1">
    <source>
        <dbReference type="SAM" id="Phobius"/>
    </source>
</evidence>
<organism evidence="3 4">
    <name type="scientific">Glaciecola petra</name>
    <dbReference type="NCBI Taxonomy" id="3075602"/>
    <lineage>
        <taxon>Bacteria</taxon>
        <taxon>Pseudomonadati</taxon>
        <taxon>Pseudomonadota</taxon>
        <taxon>Gammaproteobacteria</taxon>
        <taxon>Alteromonadales</taxon>
        <taxon>Alteromonadaceae</taxon>
        <taxon>Glaciecola</taxon>
    </lineage>
</organism>
<keyword evidence="1" id="KW-0472">Membrane</keyword>
<feature type="domain" description="Signal transduction histidine kinase internal region" evidence="2">
    <location>
        <begin position="155"/>
        <end position="237"/>
    </location>
</feature>
<sequence>MQSNYFYWLQLLFWSIVFTLITGTILLGRSLGEYEIYLAISLIGTTALYSCLSRHLYKKWIKGHSLGKEIAYFTLQSLMGGVAGVSAMITVVLLLGLWGFIPAVPREIMPQALSSMFWGNWLNMMSASLFWSIGYLLVVKVRQIYEVKEALASSQLDVLSQQLNPHFLFNTLNNIRAVILEDPEKARNALTQLSEMLRYTLNHQDGFNKPDKVSLSEELNITHEYISLCEIQFEQRLQFEVNVPEAAKTALIPKMLLQLCIENAIKHGIAKLPEGGIVSVVVRLQPSIDEALQNDNPGSICIEVINPVTTTPTYERLQTNESNTKLGIKNIQKRLKLLYNKSKQVASFTLNIEQNTARATILLPLEFAEEKGNRI</sequence>
<feature type="transmembrane region" description="Helical" evidence="1">
    <location>
        <begin position="121"/>
        <end position="139"/>
    </location>
</feature>
<evidence type="ECO:0000313" key="3">
    <source>
        <dbReference type="EMBL" id="MDT0596059.1"/>
    </source>
</evidence>
<protein>
    <submittedName>
        <fullName evidence="3">Histidine kinase</fullName>
    </submittedName>
</protein>
<accession>A0ABU2ZWV6</accession>
<gene>
    <name evidence="3" type="ORF">RM552_14490</name>
</gene>
<dbReference type="GO" id="GO:0016301">
    <property type="term" value="F:kinase activity"/>
    <property type="evidence" value="ECO:0007669"/>
    <property type="project" value="UniProtKB-KW"/>
</dbReference>
<dbReference type="Pfam" id="PF06580">
    <property type="entry name" value="His_kinase"/>
    <property type="match status" value="1"/>
</dbReference>
<dbReference type="PANTHER" id="PTHR34220:SF7">
    <property type="entry name" value="SENSOR HISTIDINE KINASE YPDA"/>
    <property type="match status" value="1"/>
</dbReference>
<keyword evidence="3" id="KW-0418">Kinase</keyword>
<keyword evidence="1" id="KW-1133">Transmembrane helix</keyword>
<keyword evidence="3" id="KW-0808">Transferase</keyword>
<dbReference type="Gene3D" id="3.30.565.10">
    <property type="entry name" value="Histidine kinase-like ATPase, C-terminal domain"/>
    <property type="match status" value="1"/>
</dbReference>
<dbReference type="InterPro" id="IPR050640">
    <property type="entry name" value="Bact_2-comp_sensor_kinase"/>
</dbReference>
<comment type="caution">
    <text evidence="3">The sequence shown here is derived from an EMBL/GenBank/DDBJ whole genome shotgun (WGS) entry which is preliminary data.</text>
</comment>
<dbReference type="RefSeq" id="WP_311369586.1">
    <property type="nucleotide sequence ID" value="NZ_JAVRHX010000005.1"/>
</dbReference>
<evidence type="ECO:0000259" key="2">
    <source>
        <dbReference type="Pfam" id="PF06580"/>
    </source>
</evidence>
<dbReference type="EMBL" id="JAVRHX010000005">
    <property type="protein sequence ID" value="MDT0596059.1"/>
    <property type="molecule type" value="Genomic_DNA"/>
</dbReference>
<reference evidence="3 4" key="1">
    <citation type="submission" date="2023-09" db="EMBL/GenBank/DDBJ databases">
        <authorList>
            <person name="Rey-Velasco X."/>
        </authorList>
    </citation>
    <scope>NUCLEOTIDE SEQUENCE [LARGE SCALE GENOMIC DNA]</scope>
    <source>
        <strain evidence="3 4">P117</strain>
    </source>
</reference>
<keyword evidence="4" id="KW-1185">Reference proteome</keyword>
<dbReference type="InterPro" id="IPR036890">
    <property type="entry name" value="HATPase_C_sf"/>
</dbReference>
<name>A0ABU2ZWV6_9ALTE</name>
<dbReference type="Proteomes" id="UP001253545">
    <property type="component" value="Unassembled WGS sequence"/>
</dbReference>
<feature type="transmembrane region" description="Helical" evidence="1">
    <location>
        <begin position="7"/>
        <end position="28"/>
    </location>
</feature>
<evidence type="ECO:0000313" key="4">
    <source>
        <dbReference type="Proteomes" id="UP001253545"/>
    </source>
</evidence>